<evidence type="ECO:0000313" key="3">
    <source>
        <dbReference type="EMBL" id="KAJ2848882.1"/>
    </source>
</evidence>
<sequence>MAFLGGCRHLRVGTALSADVHIHPPFALPTHALAIANRGASAQHKQPPEPRHEPMSRRNLAEHVYPSALVGSPRPSPGPTPMSVPAAAAQHPKHNATHSEFYAVHHPPADSPTHIAMRRSQPPSPHPPSTSTTPLDPAAQPHASEAPAGYEASHAWEQTARPAFAGAGRHMGLFRRQGQFAPALPPIDAGDMGHPHMRHEHAAQPQAMHSPTVQARRQPHLPAVQFRAGGPHGYRHPGLALPPKADRTGKQPGVHRPYELQSPAPASRTFWNHYETGMLVQLWLEFEQQFLANKRNAGVWAQLAQRLTERSGRHRTVRECRIKWKNMWAKHRDLVNASHMGLDAKLREFPHFNEFSAIRQRSAQHHQTHANEGSEGKHTPVDDDRRASSAAADSPASSSAAAPPRTHTPSTPAYPHDPPEHGGGLALHHLLATPEQDPLQPTMYPPATDSSGPTVHDLPRMLHRLDCSLDSADREPGESVGVIIERMRALASTASAADIASTAQQIMGYVERESRRRQQQSERHHAVVTALADILARSSASSTMAPSAATSRRSSGVPPHHTRAGDGLDRLALILHPRETDDTHAEAPPSEKTS</sequence>
<dbReference type="PANTHER" id="PTHR22666">
    <property type="entry name" value="MYB_SANT-LIKE DNA-BINDING DOMAIN-CONTAINING PROTEIN 1"/>
    <property type="match status" value="1"/>
</dbReference>
<dbReference type="OrthoDB" id="691673at2759"/>
<accession>A0A9W8LZD4</accession>
<dbReference type="InterPro" id="IPR026095">
    <property type="entry name" value="Myb/SANT-like_DNA-bd_dom_prot"/>
</dbReference>
<proteinExistence type="predicted"/>
<protein>
    <recommendedName>
        <fullName evidence="2">Myb-like domain-containing protein</fullName>
    </recommendedName>
</protein>
<dbReference type="InterPro" id="IPR044822">
    <property type="entry name" value="Myb_DNA-bind_4"/>
</dbReference>
<dbReference type="Gene3D" id="1.10.10.60">
    <property type="entry name" value="Homeodomain-like"/>
    <property type="match status" value="1"/>
</dbReference>
<dbReference type="Pfam" id="PF13837">
    <property type="entry name" value="Myb_DNA-bind_4"/>
    <property type="match status" value="1"/>
</dbReference>
<organism evidence="3 4">
    <name type="scientific">Coemansia brasiliensis</name>
    <dbReference type="NCBI Taxonomy" id="2650707"/>
    <lineage>
        <taxon>Eukaryota</taxon>
        <taxon>Fungi</taxon>
        <taxon>Fungi incertae sedis</taxon>
        <taxon>Zoopagomycota</taxon>
        <taxon>Kickxellomycotina</taxon>
        <taxon>Kickxellomycetes</taxon>
        <taxon>Kickxellales</taxon>
        <taxon>Kickxellaceae</taxon>
        <taxon>Coemansia</taxon>
    </lineage>
</organism>
<reference evidence="3" key="1">
    <citation type="submission" date="2022-07" db="EMBL/GenBank/DDBJ databases">
        <title>Phylogenomic reconstructions and comparative analyses of Kickxellomycotina fungi.</title>
        <authorList>
            <person name="Reynolds N.K."/>
            <person name="Stajich J.E."/>
            <person name="Barry K."/>
            <person name="Grigoriev I.V."/>
            <person name="Crous P."/>
            <person name="Smith M.E."/>
        </authorList>
    </citation>
    <scope>NUCLEOTIDE SEQUENCE</scope>
    <source>
        <strain evidence="3">NRRL 1566</strain>
    </source>
</reference>
<dbReference type="AlphaFoldDB" id="A0A9W8LZD4"/>
<feature type="compositionally biased region" description="Low complexity" evidence="1">
    <location>
        <begin position="388"/>
        <end position="413"/>
    </location>
</feature>
<evidence type="ECO:0000313" key="4">
    <source>
        <dbReference type="Proteomes" id="UP001139887"/>
    </source>
</evidence>
<feature type="region of interest" description="Disordered" evidence="1">
    <location>
        <begin position="68"/>
        <end position="153"/>
    </location>
</feature>
<dbReference type="PROSITE" id="PS50090">
    <property type="entry name" value="MYB_LIKE"/>
    <property type="match status" value="1"/>
</dbReference>
<comment type="caution">
    <text evidence="3">The sequence shown here is derived from an EMBL/GenBank/DDBJ whole genome shotgun (WGS) entry which is preliminary data.</text>
</comment>
<dbReference type="EMBL" id="JANBUW010000124">
    <property type="protein sequence ID" value="KAJ2848882.1"/>
    <property type="molecule type" value="Genomic_DNA"/>
</dbReference>
<dbReference type="GO" id="GO:0016604">
    <property type="term" value="C:nuclear body"/>
    <property type="evidence" value="ECO:0007669"/>
    <property type="project" value="TreeGrafter"/>
</dbReference>
<feature type="compositionally biased region" description="Low complexity" evidence="1">
    <location>
        <begin position="542"/>
        <end position="555"/>
    </location>
</feature>
<evidence type="ECO:0000259" key="2">
    <source>
        <dbReference type="PROSITE" id="PS50090"/>
    </source>
</evidence>
<gene>
    <name evidence="3" type="ORF">IWW36_003018</name>
</gene>
<name>A0A9W8LZD4_9FUNG</name>
<feature type="domain" description="Myb-like" evidence="2">
    <location>
        <begin position="263"/>
        <end position="328"/>
    </location>
</feature>
<dbReference type="PANTHER" id="PTHR22666:SF3">
    <property type="entry name" value="MYB_SANT-LIKE DNA-BINDING DOMAIN-CONTAINING PROTEIN 1"/>
    <property type="match status" value="1"/>
</dbReference>
<dbReference type="GO" id="GO:0045893">
    <property type="term" value="P:positive regulation of DNA-templated transcription"/>
    <property type="evidence" value="ECO:0007669"/>
    <property type="project" value="TreeGrafter"/>
</dbReference>
<feature type="region of interest" description="Disordered" evidence="1">
    <location>
        <begin position="360"/>
        <end position="458"/>
    </location>
</feature>
<feature type="region of interest" description="Disordered" evidence="1">
    <location>
        <begin position="229"/>
        <end position="251"/>
    </location>
</feature>
<feature type="compositionally biased region" description="Basic and acidic residues" evidence="1">
    <location>
        <begin position="576"/>
        <end position="585"/>
    </location>
</feature>
<feature type="compositionally biased region" description="Basic and acidic residues" evidence="1">
    <location>
        <begin position="372"/>
        <end position="387"/>
    </location>
</feature>
<evidence type="ECO:0000256" key="1">
    <source>
        <dbReference type="SAM" id="MobiDB-lite"/>
    </source>
</evidence>
<dbReference type="InterPro" id="IPR001005">
    <property type="entry name" value="SANT/Myb"/>
</dbReference>
<keyword evidence="4" id="KW-1185">Reference proteome</keyword>
<feature type="region of interest" description="Disordered" evidence="1">
    <location>
        <begin position="542"/>
        <end position="594"/>
    </location>
</feature>
<dbReference type="Proteomes" id="UP001139887">
    <property type="component" value="Unassembled WGS sequence"/>
</dbReference>